<sequence length="114" mass="13137">MEPRILIIGRNLSVINILIDELEKFGRNVMGATDKPDIERLIQHHNPDLVVLGAGLSDKERDEMLVFLISVKANIKVQLIEKKEKSSPYDMVEFTNRKTVEWKVEQKLGKLIQK</sequence>
<dbReference type="InterPro" id="IPR011006">
    <property type="entry name" value="CheY-like_superfamily"/>
</dbReference>
<dbReference type="EMBL" id="AAWS01000012">
    <property type="protein sequence ID" value="EAY29066.1"/>
    <property type="molecule type" value="Genomic_DNA"/>
</dbReference>
<evidence type="ECO:0000313" key="2">
    <source>
        <dbReference type="Proteomes" id="UP000004095"/>
    </source>
</evidence>
<name>A1ZK40_MICM2</name>
<dbReference type="AlphaFoldDB" id="A1ZK40"/>
<proteinExistence type="predicted"/>
<dbReference type="eggNOG" id="ENOG5032Y0H">
    <property type="taxonomic scope" value="Bacteria"/>
</dbReference>
<evidence type="ECO:0008006" key="3">
    <source>
        <dbReference type="Google" id="ProtNLM"/>
    </source>
</evidence>
<reference evidence="1 2" key="1">
    <citation type="submission" date="2007-01" db="EMBL/GenBank/DDBJ databases">
        <authorList>
            <person name="Haygood M."/>
            <person name="Podell S."/>
            <person name="Anderson C."/>
            <person name="Hopkinson B."/>
            <person name="Roe K."/>
            <person name="Barbeau K."/>
            <person name="Gaasterland T."/>
            <person name="Ferriera S."/>
            <person name="Johnson J."/>
            <person name="Kravitz S."/>
            <person name="Beeson K."/>
            <person name="Sutton G."/>
            <person name="Rogers Y.-H."/>
            <person name="Friedman R."/>
            <person name="Frazier M."/>
            <person name="Venter J.C."/>
        </authorList>
    </citation>
    <scope>NUCLEOTIDE SEQUENCE [LARGE SCALE GENOMIC DNA]</scope>
    <source>
        <strain evidence="1 2">ATCC 23134</strain>
    </source>
</reference>
<organism evidence="1 2">
    <name type="scientific">Microscilla marina ATCC 23134</name>
    <dbReference type="NCBI Taxonomy" id="313606"/>
    <lineage>
        <taxon>Bacteria</taxon>
        <taxon>Pseudomonadati</taxon>
        <taxon>Bacteroidota</taxon>
        <taxon>Cytophagia</taxon>
        <taxon>Cytophagales</taxon>
        <taxon>Microscillaceae</taxon>
        <taxon>Microscilla</taxon>
    </lineage>
</organism>
<dbReference type="SUPFAM" id="SSF52172">
    <property type="entry name" value="CheY-like"/>
    <property type="match status" value="1"/>
</dbReference>
<protein>
    <recommendedName>
        <fullName evidence="3">Response regulatory domain-containing protein</fullName>
    </recommendedName>
</protein>
<gene>
    <name evidence="1" type="ORF">M23134_02257</name>
</gene>
<evidence type="ECO:0000313" key="1">
    <source>
        <dbReference type="EMBL" id="EAY29066.1"/>
    </source>
</evidence>
<comment type="caution">
    <text evidence="1">The sequence shown here is derived from an EMBL/GenBank/DDBJ whole genome shotgun (WGS) entry which is preliminary data.</text>
</comment>
<dbReference type="RefSeq" id="WP_002696603.1">
    <property type="nucleotide sequence ID" value="NZ_AAWS01000012.1"/>
</dbReference>
<keyword evidence="2" id="KW-1185">Reference proteome</keyword>
<dbReference type="OrthoDB" id="4471257at2"/>
<dbReference type="Proteomes" id="UP000004095">
    <property type="component" value="Unassembled WGS sequence"/>
</dbReference>
<accession>A1ZK40</accession>